<keyword evidence="5" id="KW-1185">Reference proteome</keyword>
<dbReference type="SMART" id="SM01080">
    <property type="entry name" value="CHASE2"/>
    <property type="match status" value="1"/>
</dbReference>
<evidence type="ECO:0000259" key="3">
    <source>
        <dbReference type="PROSITE" id="PS50887"/>
    </source>
</evidence>
<dbReference type="InterPro" id="IPR007890">
    <property type="entry name" value="CHASE2"/>
</dbReference>
<dbReference type="Gene3D" id="3.30.70.270">
    <property type="match status" value="1"/>
</dbReference>
<feature type="domain" description="GGDEF" evidence="3">
    <location>
        <begin position="415"/>
        <end position="599"/>
    </location>
</feature>
<evidence type="ECO:0000256" key="1">
    <source>
        <dbReference type="SAM" id="Phobius"/>
    </source>
</evidence>
<reference evidence="4 5" key="1">
    <citation type="submission" date="2023-01" db="EMBL/GenBank/DDBJ databases">
        <title>Novel diversity within Roseofilum (Cyanobacteria; Desertifilaceae) from marine benthic mats with descriptions of four novel species.</title>
        <authorList>
            <person name="Wang Y."/>
            <person name="Berthold D.E."/>
            <person name="Hu J."/>
            <person name="Lefler F.W."/>
            <person name="Laughinghouse H.D. IV."/>
        </authorList>
    </citation>
    <scope>NUCLEOTIDE SEQUENCE [LARGE SCALE GENOMIC DNA]</scope>
    <source>
        <strain evidence="4 5">BLCC-M143</strain>
    </source>
</reference>
<dbReference type="SMART" id="SM00267">
    <property type="entry name" value="GGDEF"/>
    <property type="match status" value="1"/>
</dbReference>
<dbReference type="RefSeq" id="WP_283757435.1">
    <property type="nucleotide sequence ID" value="NZ_JAQOSQ010000004.1"/>
</dbReference>
<dbReference type="InterPro" id="IPR035919">
    <property type="entry name" value="EAL_sf"/>
</dbReference>
<dbReference type="InterPro" id="IPR000160">
    <property type="entry name" value="GGDEF_dom"/>
</dbReference>
<dbReference type="EMBL" id="JAQOSQ010000004">
    <property type="protein sequence ID" value="MDJ1182782.1"/>
    <property type="molecule type" value="Genomic_DNA"/>
</dbReference>
<feature type="transmembrane region" description="Helical" evidence="1">
    <location>
        <begin position="21"/>
        <end position="40"/>
    </location>
</feature>
<organism evidence="4 5">
    <name type="scientific">Roseofilum casamattae BLCC-M143</name>
    <dbReference type="NCBI Taxonomy" id="3022442"/>
    <lineage>
        <taxon>Bacteria</taxon>
        <taxon>Bacillati</taxon>
        <taxon>Cyanobacteriota</taxon>
        <taxon>Cyanophyceae</taxon>
        <taxon>Desertifilales</taxon>
        <taxon>Desertifilaceae</taxon>
        <taxon>Roseofilum</taxon>
        <taxon>Roseofilum casamattae</taxon>
    </lineage>
</organism>
<evidence type="ECO:0000259" key="2">
    <source>
        <dbReference type="PROSITE" id="PS50883"/>
    </source>
</evidence>
<protein>
    <submittedName>
        <fullName evidence="4">EAL domain-containing protein</fullName>
    </submittedName>
</protein>
<feature type="transmembrane region" description="Helical" evidence="1">
    <location>
        <begin position="337"/>
        <end position="355"/>
    </location>
</feature>
<dbReference type="InterPro" id="IPR001633">
    <property type="entry name" value="EAL_dom"/>
</dbReference>
<gene>
    <name evidence="4" type="ORF">PMH09_06190</name>
</gene>
<dbReference type="PANTHER" id="PTHR33121">
    <property type="entry name" value="CYCLIC DI-GMP PHOSPHODIESTERASE PDEF"/>
    <property type="match status" value="1"/>
</dbReference>
<dbReference type="SMART" id="SM00052">
    <property type="entry name" value="EAL"/>
    <property type="match status" value="1"/>
</dbReference>
<proteinExistence type="predicted"/>
<dbReference type="Proteomes" id="UP001232992">
    <property type="component" value="Unassembled WGS sequence"/>
</dbReference>
<dbReference type="InterPro" id="IPR050706">
    <property type="entry name" value="Cyclic-di-GMP_PDE-like"/>
</dbReference>
<dbReference type="InterPro" id="IPR029787">
    <property type="entry name" value="Nucleotide_cyclase"/>
</dbReference>
<evidence type="ECO:0000313" key="5">
    <source>
        <dbReference type="Proteomes" id="UP001232992"/>
    </source>
</evidence>
<dbReference type="Gene3D" id="3.20.20.450">
    <property type="entry name" value="EAL domain"/>
    <property type="match status" value="1"/>
</dbReference>
<dbReference type="InterPro" id="IPR043128">
    <property type="entry name" value="Rev_trsase/Diguanyl_cyclase"/>
</dbReference>
<dbReference type="SUPFAM" id="SSF141868">
    <property type="entry name" value="EAL domain-like"/>
    <property type="match status" value="1"/>
</dbReference>
<keyword evidence="1" id="KW-1133">Transmembrane helix</keyword>
<evidence type="ECO:0000313" key="4">
    <source>
        <dbReference type="EMBL" id="MDJ1182782.1"/>
    </source>
</evidence>
<dbReference type="PROSITE" id="PS50887">
    <property type="entry name" value="GGDEF"/>
    <property type="match status" value="1"/>
</dbReference>
<comment type="caution">
    <text evidence="4">The sequence shown here is derived from an EMBL/GenBank/DDBJ whole genome shotgun (WGS) entry which is preliminary data.</text>
</comment>
<keyword evidence="1" id="KW-0812">Transmembrane</keyword>
<dbReference type="Pfam" id="PF00563">
    <property type="entry name" value="EAL"/>
    <property type="match status" value="1"/>
</dbReference>
<dbReference type="Pfam" id="PF05226">
    <property type="entry name" value="CHASE2"/>
    <property type="match status" value="1"/>
</dbReference>
<dbReference type="SUPFAM" id="SSF55073">
    <property type="entry name" value="Nucleotide cyclase"/>
    <property type="match status" value="1"/>
</dbReference>
<keyword evidence="1" id="KW-0472">Membrane</keyword>
<dbReference type="CDD" id="cd01948">
    <property type="entry name" value="EAL"/>
    <property type="match status" value="1"/>
</dbReference>
<feature type="domain" description="EAL" evidence="2">
    <location>
        <begin position="651"/>
        <end position="908"/>
    </location>
</feature>
<dbReference type="PROSITE" id="PS50883">
    <property type="entry name" value="EAL"/>
    <property type="match status" value="1"/>
</dbReference>
<sequence length="914" mass="102047">MRNQNRNQRYSFSPTRGWQRWVGGVFAAVILMGWEGLGILDRLERVAYQGLFQVRGQETWHSDIVIIGIDEAAIRHPQTSGNIRQMYTDLLQAVAPSKPQMVVLDILMDEPRPDDPPLAAAMRRVPVALSIAWDKEGNQKRPTEELAEVAVTMGHVLSNKDRDGLIRSVQPQLEDIPALGVAVANTVKNKATLPSQAWSQPLWINWPGSTENLPHYRFLDVVEGKIPAEKFTGKILIVGANVTGFDWVATPFNLDPPANGIDLHAAVVSNLLLDNRLQVASESWGKGWFQLIYFGGAVSLSATIAFWSFRRQALTMVGLGGLWLAICYIAFRWHYLLPIVPPLLLLGLIWLIVTLQDRLRIKAILLEREKQLFESAFYDGVTGLPNYALFMDRLEEAIARRHSSIAGSSDRPQKSLFAVLFIYVDRSKVVNIDGGYRLSNSLQVAIAQQIEHCLQQSQSISLTYQPTSATAPLLESAETPGFTIARLDTDTFAVLLDSLSSPEQGIEVAQQIDSTLSQPFLSTLLPKQYISDRNTLNLIEESLSAMTAFVGIAFSTSPASSDLLPAVLYSHAENILRDAEIAMYQAKVKNGSHYALFDRDLHHAEIQRLELELDLRRAINRSRQRHDRLSSNRSAERLSLPLAPPNAAYPADLSTDQRRLELEAQSDFRLYYQPIVSFETGRISGFEALVRWYHPTRGIVSPVDFIPLAEETGLIADLGDWILHVACHQLRSWKSKFSAEFDVTMVVNLSSFQLQNPQLASYIHHLLAETGLGTDCLKLEITESGLMQNEDLAIALLKNLRDSGIQLSIDDFGTGYSSLARLHNLPVNTLKIDKSFLDRTTADWDSWEIIQTIIVLAHKLGLTVVAEGIETASQFQWLSRLKCDYAQGYWLSRPVDASGATALLVQNPRWGVGI</sequence>
<feature type="transmembrane region" description="Helical" evidence="1">
    <location>
        <begin position="287"/>
        <end position="307"/>
    </location>
</feature>
<accession>A0ABT7BVF7</accession>
<dbReference type="PANTHER" id="PTHR33121:SF70">
    <property type="entry name" value="SIGNALING PROTEIN YKOW"/>
    <property type="match status" value="1"/>
</dbReference>
<name>A0ABT7BVF7_9CYAN</name>